<dbReference type="InterPro" id="IPR017451">
    <property type="entry name" value="F-box-assoc_interact_dom"/>
</dbReference>
<dbReference type="Gene3D" id="1.20.1280.50">
    <property type="match status" value="1"/>
</dbReference>
<dbReference type="Proteomes" id="UP001153555">
    <property type="component" value="Unassembled WGS sequence"/>
</dbReference>
<dbReference type="PANTHER" id="PTHR31672:SF13">
    <property type="entry name" value="F-BOX PROTEIN CPR30-LIKE"/>
    <property type="match status" value="1"/>
</dbReference>
<feature type="domain" description="F-box" evidence="2">
    <location>
        <begin position="20"/>
        <end position="66"/>
    </location>
</feature>
<comment type="caution">
    <text evidence="3">The sequence shown here is derived from an EMBL/GenBank/DDBJ whole genome shotgun (WGS) entry which is preliminary data.</text>
</comment>
<dbReference type="InterPro" id="IPR050796">
    <property type="entry name" value="SCF_F-box_component"/>
</dbReference>
<dbReference type="AlphaFoldDB" id="A0A9N7MF82"/>
<evidence type="ECO:0000259" key="2">
    <source>
        <dbReference type="PROSITE" id="PS50181"/>
    </source>
</evidence>
<dbReference type="InterPro" id="IPR006527">
    <property type="entry name" value="F-box-assoc_dom_typ1"/>
</dbReference>
<gene>
    <name evidence="3" type="ORF">SHERM_00903</name>
</gene>
<dbReference type="InterPro" id="IPR001810">
    <property type="entry name" value="F-box_dom"/>
</dbReference>
<dbReference type="CDD" id="cd22157">
    <property type="entry name" value="F-box_AtFBW1-like"/>
    <property type="match status" value="1"/>
</dbReference>
<dbReference type="EMBL" id="CACSLK010000214">
    <property type="protein sequence ID" value="CAA0805998.1"/>
    <property type="molecule type" value="Genomic_DNA"/>
</dbReference>
<keyword evidence="4" id="KW-1185">Reference proteome</keyword>
<dbReference type="PANTHER" id="PTHR31672">
    <property type="entry name" value="BNACNNG10540D PROTEIN"/>
    <property type="match status" value="1"/>
</dbReference>
<organism evidence="3 4">
    <name type="scientific">Striga hermonthica</name>
    <name type="common">Purple witchweed</name>
    <name type="synonym">Buchnera hermonthica</name>
    <dbReference type="NCBI Taxonomy" id="68872"/>
    <lineage>
        <taxon>Eukaryota</taxon>
        <taxon>Viridiplantae</taxon>
        <taxon>Streptophyta</taxon>
        <taxon>Embryophyta</taxon>
        <taxon>Tracheophyta</taxon>
        <taxon>Spermatophyta</taxon>
        <taxon>Magnoliopsida</taxon>
        <taxon>eudicotyledons</taxon>
        <taxon>Gunneridae</taxon>
        <taxon>Pentapetalae</taxon>
        <taxon>asterids</taxon>
        <taxon>lamiids</taxon>
        <taxon>Lamiales</taxon>
        <taxon>Orobanchaceae</taxon>
        <taxon>Buchnereae</taxon>
        <taxon>Striga</taxon>
    </lineage>
</organism>
<proteinExistence type="predicted"/>
<dbReference type="SUPFAM" id="SSF81383">
    <property type="entry name" value="F-box domain"/>
    <property type="match status" value="1"/>
</dbReference>
<evidence type="ECO:0000313" key="4">
    <source>
        <dbReference type="Proteomes" id="UP001153555"/>
    </source>
</evidence>
<evidence type="ECO:0000313" key="3">
    <source>
        <dbReference type="EMBL" id="CAA0805998.1"/>
    </source>
</evidence>
<dbReference type="SUPFAM" id="SSF117281">
    <property type="entry name" value="Kelch motif"/>
    <property type="match status" value="1"/>
</dbReference>
<dbReference type="Pfam" id="PF00646">
    <property type="entry name" value="F-box"/>
    <property type="match status" value="1"/>
</dbReference>
<dbReference type="InterPro" id="IPR036047">
    <property type="entry name" value="F-box-like_dom_sf"/>
</dbReference>
<evidence type="ECO:0000256" key="1">
    <source>
        <dbReference type="SAM" id="MobiDB-lite"/>
    </source>
</evidence>
<dbReference type="NCBIfam" id="TIGR01640">
    <property type="entry name" value="F_box_assoc_1"/>
    <property type="match status" value="1"/>
</dbReference>
<name>A0A9N7MF82_STRHE</name>
<dbReference type="Pfam" id="PF07734">
    <property type="entry name" value="FBA_1"/>
    <property type="match status" value="1"/>
</dbReference>
<dbReference type="PROSITE" id="PS50181">
    <property type="entry name" value="FBOX"/>
    <property type="match status" value="1"/>
</dbReference>
<dbReference type="OrthoDB" id="909284at2759"/>
<feature type="compositionally biased region" description="Polar residues" evidence="1">
    <location>
        <begin position="1"/>
        <end position="15"/>
    </location>
</feature>
<protein>
    <recommendedName>
        <fullName evidence="2">F-box domain-containing protein</fullName>
    </recommendedName>
</protein>
<dbReference type="SMART" id="SM00256">
    <property type="entry name" value="FBOX"/>
    <property type="match status" value="1"/>
</dbReference>
<feature type="region of interest" description="Disordered" evidence="1">
    <location>
        <begin position="1"/>
        <end position="22"/>
    </location>
</feature>
<dbReference type="InterPro" id="IPR015915">
    <property type="entry name" value="Kelch-typ_b-propeller"/>
</dbReference>
<sequence length="386" mass="43814">MSAHQSALPSQSRNPKSNHKFQMLGLPSDLQREILLRLPGSSLLRFRAVCKSWSHEIDDPSFVKAHTVNNHHTSTSNLLLTTPSAINSRPVDSLRYVDGQRTLSATRVQSALLRPGLFAASCNGLVLIPHYDSTSTWVVWNPLTGDYLELPPTGLEGSQFLGCGIGYDRSSDDYKVISVCKVVRSVYQTHIYSLRSNSWKRIEDYPSLLLLSSQATLLNGALYWFAENSVVALDFATERFRKLPLPYSGMSYILGFEVLGGSLVVVRNEDMREAWVLKDYEWVGLSTPMGLSLIKDEKRLVLPCGRLIIYWDIQTHSQKLMRIEKLVKIGYPLYTHIVEESIFRFGRPSMAARVKRKRSKADERRSACVEKIQVLFCERERSEVEI</sequence>
<reference evidence="3" key="1">
    <citation type="submission" date="2019-12" db="EMBL/GenBank/DDBJ databases">
        <authorList>
            <person name="Scholes J."/>
        </authorList>
    </citation>
    <scope>NUCLEOTIDE SEQUENCE</scope>
</reference>
<accession>A0A9N7MF82</accession>